<evidence type="ECO:0000313" key="2">
    <source>
        <dbReference type="Proteomes" id="UP000789702"/>
    </source>
</evidence>
<reference evidence="1" key="1">
    <citation type="submission" date="2021-06" db="EMBL/GenBank/DDBJ databases">
        <authorList>
            <person name="Kallberg Y."/>
            <person name="Tangrot J."/>
            <person name="Rosling A."/>
        </authorList>
    </citation>
    <scope>NUCLEOTIDE SEQUENCE</scope>
    <source>
        <strain evidence="1">IL203A</strain>
    </source>
</reference>
<feature type="non-terminal residue" evidence="1">
    <location>
        <position position="112"/>
    </location>
</feature>
<feature type="non-terminal residue" evidence="1">
    <location>
        <position position="1"/>
    </location>
</feature>
<proteinExistence type="predicted"/>
<protein>
    <submittedName>
        <fullName evidence="1">15259_t:CDS:1</fullName>
    </submittedName>
</protein>
<dbReference type="EMBL" id="CAJVPU010036122">
    <property type="protein sequence ID" value="CAG8729350.1"/>
    <property type="molecule type" value="Genomic_DNA"/>
</dbReference>
<name>A0ACA9Q1I9_9GLOM</name>
<gene>
    <name evidence="1" type="ORF">DHETER_LOCUS13335</name>
</gene>
<organism evidence="1 2">
    <name type="scientific">Dentiscutata heterogama</name>
    <dbReference type="NCBI Taxonomy" id="1316150"/>
    <lineage>
        <taxon>Eukaryota</taxon>
        <taxon>Fungi</taxon>
        <taxon>Fungi incertae sedis</taxon>
        <taxon>Mucoromycota</taxon>
        <taxon>Glomeromycotina</taxon>
        <taxon>Glomeromycetes</taxon>
        <taxon>Diversisporales</taxon>
        <taxon>Gigasporaceae</taxon>
        <taxon>Dentiscutata</taxon>
    </lineage>
</organism>
<dbReference type="Proteomes" id="UP000789702">
    <property type="component" value="Unassembled WGS sequence"/>
</dbReference>
<comment type="caution">
    <text evidence="1">The sequence shown here is derived from an EMBL/GenBank/DDBJ whole genome shotgun (WGS) entry which is preliminary data.</text>
</comment>
<accession>A0ACA9Q1I9</accession>
<evidence type="ECO:0000313" key="1">
    <source>
        <dbReference type="EMBL" id="CAG8729350.1"/>
    </source>
</evidence>
<sequence>DEHQGQVLGLGQYLAEKFPIFNATEHSERIYKLCTVHFKRASEFDRFQWSSAHTYEKTNISDSYRDKSSLQRSVEATKKSQKRTNKNSNSQKSSKKTRLTKNSTGISRECSE</sequence>
<keyword evidence="2" id="KW-1185">Reference proteome</keyword>